<evidence type="ECO:0000256" key="1">
    <source>
        <dbReference type="ARBA" id="ARBA00005194"/>
    </source>
</evidence>
<reference evidence="6" key="2">
    <citation type="submission" date="2021-04" db="EMBL/GenBank/DDBJ databases">
        <authorList>
            <person name="Gilroy R."/>
        </authorList>
    </citation>
    <scope>NUCLEOTIDE SEQUENCE</scope>
    <source>
        <strain evidence="6">687</strain>
    </source>
</reference>
<accession>A0A9E2KPA3</accession>
<evidence type="ECO:0000256" key="3">
    <source>
        <dbReference type="ARBA" id="ARBA00022679"/>
    </source>
</evidence>
<dbReference type="EMBL" id="JAHLFG010000037">
    <property type="protein sequence ID" value="MBU3826557.1"/>
    <property type="molecule type" value="Genomic_DNA"/>
</dbReference>
<proteinExistence type="inferred from homology"/>
<dbReference type="Gene3D" id="3.40.47.10">
    <property type="match status" value="2"/>
</dbReference>
<reference evidence="6" key="1">
    <citation type="journal article" date="2021" name="PeerJ">
        <title>Extensive microbial diversity within the chicken gut microbiome revealed by metagenomics and culture.</title>
        <authorList>
            <person name="Gilroy R."/>
            <person name="Ravi A."/>
            <person name="Getino M."/>
            <person name="Pursley I."/>
            <person name="Horton D.L."/>
            <person name="Alikhan N.F."/>
            <person name="Baker D."/>
            <person name="Gharbi K."/>
            <person name="Hall N."/>
            <person name="Watson M."/>
            <person name="Adriaenssens E.M."/>
            <person name="Foster-Nyarko E."/>
            <person name="Jarju S."/>
            <person name="Secka A."/>
            <person name="Antonio M."/>
            <person name="Oren A."/>
            <person name="Chaudhuri R.R."/>
            <person name="La Ragione R."/>
            <person name="Hildebrand F."/>
            <person name="Pallen M.J."/>
        </authorList>
    </citation>
    <scope>NUCLEOTIDE SEQUENCE</scope>
    <source>
        <strain evidence="6">687</strain>
    </source>
</reference>
<dbReference type="InterPro" id="IPR016039">
    <property type="entry name" value="Thiolase-like"/>
</dbReference>
<dbReference type="InterPro" id="IPR020841">
    <property type="entry name" value="PKS_Beta-ketoAc_synthase_dom"/>
</dbReference>
<gene>
    <name evidence="6" type="ORF">IAA31_03605</name>
</gene>
<name>A0A9E2KPA3_9GAMM</name>
<dbReference type="GO" id="GO:0005829">
    <property type="term" value="C:cytosol"/>
    <property type="evidence" value="ECO:0007669"/>
    <property type="project" value="TreeGrafter"/>
</dbReference>
<dbReference type="PANTHER" id="PTHR11712:SF325">
    <property type="entry name" value="3-OXOACYL-(ACYL-CARRIER-PROTEIN) SYNTHASE II FABF"/>
    <property type="match status" value="1"/>
</dbReference>
<dbReference type="InterPro" id="IPR014030">
    <property type="entry name" value="Ketoacyl_synth_N"/>
</dbReference>
<dbReference type="AlphaFoldDB" id="A0A9E2KPA3"/>
<dbReference type="SMART" id="SM00825">
    <property type="entry name" value="PKS_KS"/>
    <property type="match status" value="1"/>
</dbReference>
<comment type="similarity">
    <text evidence="2 4">Belongs to the thiolase-like superfamily. Beta-ketoacyl-ACP synthases family.</text>
</comment>
<dbReference type="GO" id="GO:0006633">
    <property type="term" value="P:fatty acid biosynthetic process"/>
    <property type="evidence" value="ECO:0007669"/>
    <property type="project" value="InterPro"/>
</dbReference>
<dbReference type="GO" id="GO:0004315">
    <property type="term" value="F:3-oxoacyl-[acyl-carrier-protein] synthase activity"/>
    <property type="evidence" value="ECO:0007669"/>
    <property type="project" value="UniProtKB-EC"/>
</dbReference>
<dbReference type="InterPro" id="IPR000794">
    <property type="entry name" value="Beta-ketoacyl_synthase"/>
</dbReference>
<dbReference type="Pfam" id="PF00109">
    <property type="entry name" value="ketoacyl-synt"/>
    <property type="match status" value="1"/>
</dbReference>
<dbReference type="NCBIfam" id="NF006587">
    <property type="entry name" value="PRK09116.1"/>
    <property type="match status" value="1"/>
</dbReference>
<dbReference type="SUPFAM" id="SSF53901">
    <property type="entry name" value="Thiolase-like"/>
    <property type="match status" value="2"/>
</dbReference>
<protein>
    <submittedName>
        <fullName evidence="6">Beta-ketoacyl-ACP synthase</fullName>
        <ecNumber evidence="6">2.3.1.179</ecNumber>
    </submittedName>
</protein>
<organism evidence="6 7">
    <name type="scientific">Candidatus Anaerobiospirillum merdipullorum</name>
    <dbReference type="NCBI Taxonomy" id="2838450"/>
    <lineage>
        <taxon>Bacteria</taxon>
        <taxon>Pseudomonadati</taxon>
        <taxon>Pseudomonadota</taxon>
        <taxon>Gammaproteobacteria</taxon>
        <taxon>Aeromonadales</taxon>
        <taxon>Succinivibrionaceae</taxon>
        <taxon>Anaerobiospirillum</taxon>
    </lineage>
</organism>
<dbReference type="PROSITE" id="PS52004">
    <property type="entry name" value="KS3_2"/>
    <property type="match status" value="1"/>
</dbReference>
<dbReference type="Proteomes" id="UP000824150">
    <property type="component" value="Unassembled WGS sequence"/>
</dbReference>
<dbReference type="EC" id="2.3.1.179" evidence="6"/>
<evidence type="ECO:0000313" key="7">
    <source>
        <dbReference type="Proteomes" id="UP000824150"/>
    </source>
</evidence>
<feature type="domain" description="Ketosynthase family 3 (KS3)" evidence="5">
    <location>
        <begin position="1"/>
        <end position="407"/>
    </location>
</feature>
<keyword evidence="3 4" id="KW-0808">Transferase</keyword>
<dbReference type="Pfam" id="PF02801">
    <property type="entry name" value="Ketoacyl-synt_C"/>
    <property type="match status" value="1"/>
</dbReference>
<dbReference type="PROSITE" id="PS00606">
    <property type="entry name" value="KS3_1"/>
    <property type="match status" value="1"/>
</dbReference>
<dbReference type="InterPro" id="IPR014031">
    <property type="entry name" value="Ketoacyl_synth_C"/>
</dbReference>
<dbReference type="InterPro" id="IPR018201">
    <property type="entry name" value="Ketoacyl_synth_AS"/>
</dbReference>
<comment type="pathway">
    <text evidence="1">Lipid metabolism; fatty acid biosynthesis.</text>
</comment>
<comment type="caution">
    <text evidence="6">The sequence shown here is derived from an EMBL/GenBank/DDBJ whole genome shotgun (WGS) entry which is preliminary data.</text>
</comment>
<keyword evidence="6" id="KW-0012">Acyltransferase</keyword>
<evidence type="ECO:0000256" key="4">
    <source>
        <dbReference type="RuleBase" id="RU003694"/>
    </source>
</evidence>
<dbReference type="PANTHER" id="PTHR11712">
    <property type="entry name" value="POLYKETIDE SYNTHASE-RELATED"/>
    <property type="match status" value="1"/>
</dbReference>
<evidence type="ECO:0000313" key="6">
    <source>
        <dbReference type="EMBL" id="MBU3826557.1"/>
    </source>
</evidence>
<evidence type="ECO:0000256" key="2">
    <source>
        <dbReference type="ARBA" id="ARBA00008467"/>
    </source>
</evidence>
<sequence>MRRVAVTGMGGVCAFGQSWEEIRPQILAQHNAVCYMPSWEQFNGLHTKVAAPVLNFTTPAHYTRKQTRSMGRVGVMSVRATELALMQAGLLEEKELLRSGRMGVAYGSSAGSPDAIADFACLMKEHDTGDINATTYVRMMPHTTAVNVAIFFGLTGRIIPTSSACTSGSMAIGYAYEAIKHGYQDVMVAGGAEELDASDAAVFDVLFATTQCNDHPELTPRPFDKTRDGLVIGEGAATLILEEWEHAKARGATIYAEVVGFGTNCDATHITQPNSTTMQICMEQALASANLPPAAISYISAHGTATDRGDIAESQATARIFGPQVPISSLKSYFGHTLGACGSLEAWLGIEMMREGWFNATINLTEVDEQCGELDYIMGTPRKLEATYIQSNNFAFGGVNTSLIFKRV</sequence>
<evidence type="ECO:0000259" key="5">
    <source>
        <dbReference type="PROSITE" id="PS52004"/>
    </source>
</evidence>
<dbReference type="CDD" id="cd00834">
    <property type="entry name" value="KAS_I_II"/>
    <property type="match status" value="1"/>
</dbReference>